<dbReference type="EMBL" id="AP028911">
    <property type="protein sequence ID" value="BES92301.1"/>
    <property type="molecule type" value="Genomic_DNA"/>
</dbReference>
<keyword evidence="1" id="KW-0175">Coiled coil</keyword>
<evidence type="ECO:0000313" key="2">
    <source>
        <dbReference type="EMBL" id="BES92301.1"/>
    </source>
</evidence>
<feature type="coiled-coil region" evidence="1">
    <location>
        <begin position="36"/>
        <end position="73"/>
    </location>
</feature>
<sequence>MDEMFAKIMRGFSKLLEDSLKEVARKSDLSILNNLLKKIAVENELLRDNVARLKEENADLRQQLEEVDRRSRKNNLIIKGLPSGKENLLQASTEILRQAVAEQDIGIERATRLGHGDAPVLIEMRDSRVIPEILKNVGKIVKTGVTI</sequence>
<keyword evidence="3" id="KW-1185">Reference proteome</keyword>
<evidence type="ECO:0000256" key="1">
    <source>
        <dbReference type="SAM" id="Coils"/>
    </source>
</evidence>
<dbReference type="Proteomes" id="UP001307889">
    <property type="component" value="Chromosome 3"/>
</dbReference>
<protein>
    <submittedName>
        <fullName evidence="2">Uncharacterized protein</fullName>
    </submittedName>
</protein>
<proteinExistence type="predicted"/>
<organism evidence="2 3">
    <name type="scientific">Nesidiocoris tenuis</name>
    <dbReference type="NCBI Taxonomy" id="355587"/>
    <lineage>
        <taxon>Eukaryota</taxon>
        <taxon>Metazoa</taxon>
        <taxon>Ecdysozoa</taxon>
        <taxon>Arthropoda</taxon>
        <taxon>Hexapoda</taxon>
        <taxon>Insecta</taxon>
        <taxon>Pterygota</taxon>
        <taxon>Neoptera</taxon>
        <taxon>Paraneoptera</taxon>
        <taxon>Hemiptera</taxon>
        <taxon>Heteroptera</taxon>
        <taxon>Panheteroptera</taxon>
        <taxon>Cimicomorpha</taxon>
        <taxon>Miridae</taxon>
        <taxon>Dicyphina</taxon>
        <taxon>Nesidiocoris</taxon>
    </lineage>
</organism>
<gene>
    <name evidence="2" type="ORF">NTJ_05109</name>
</gene>
<name>A0ABN7AJ61_9HEMI</name>
<reference evidence="2 3" key="1">
    <citation type="submission" date="2023-09" db="EMBL/GenBank/DDBJ databases">
        <title>Nesidiocoris tenuis whole genome shotgun sequence.</title>
        <authorList>
            <person name="Shibata T."/>
            <person name="Shimoda M."/>
            <person name="Kobayashi T."/>
            <person name="Uehara T."/>
        </authorList>
    </citation>
    <scope>NUCLEOTIDE SEQUENCE [LARGE SCALE GENOMIC DNA]</scope>
    <source>
        <strain evidence="2 3">Japan</strain>
    </source>
</reference>
<accession>A0ABN7AJ61</accession>
<evidence type="ECO:0000313" key="3">
    <source>
        <dbReference type="Proteomes" id="UP001307889"/>
    </source>
</evidence>